<evidence type="ECO:0000313" key="6">
    <source>
        <dbReference type="Proteomes" id="UP000423756"/>
    </source>
</evidence>
<reference evidence="5 6" key="1">
    <citation type="submission" date="2019-09" db="EMBL/GenBank/DDBJ databases">
        <title>Draft genome sequences of 48 bacterial type strains from the CCUG.</title>
        <authorList>
            <person name="Tunovic T."/>
            <person name="Pineiro-Iglesias B."/>
            <person name="Unosson C."/>
            <person name="Inganas E."/>
            <person name="Ohlen M."/>
            <person name="Cardew S."/>
            <person name="Jensie-Markopoulos S."/>
            <person name="Salva-Serra F."/>
            <person name="Jaen-Luchoro D."/>
            <person name="Karlsson R."/>
            <person name="Svensson-Stadler L."/>
            <person name="Chun J."/>
            <person name="Moore E."/>
        </authorList>
    </citation>
    <scope>NUCLEOTIDE SEQUENCE [LARGE SCALE GENOMIC DNA]</scope>
    <source>
        <strain evidence="5 6">CCUG 48643</strain>
    </source>
</reference>
<dbReference type="GO" id="GO:0032259">
    <property type="term" value="P:methylation"/>
    <property type="evidence" value="ECO:0007669"/>
    <property type="project" value="UniProtKB-KW"/>
</dbReference>
<keyword evidence="2 5" id="KW-0808">Transferase</keyword>
<name>A0A7V7TIB2_9VIBR</name>
<sequence>MIKILEKTISMHRNKLRVFLDGKYLSTAGFSGGASFTLNADVENKRFKIVLDKLGPRSVTNSKRNGNPRPVIDLKADELSCFGDQVKVLITNGEILFVEMHTEVEINERESRFIENGNTGQSISKVCYDFDTRTLDMSKGLENEEPERFFNLQKSGVKAEIINFSGEVQANHDFYLSCALIKTLQPAALNLTEAKIGESLLAALTHSMNAMGYHYSEDHKTFISRGLSHAQVAEYLQHEYTLFHKIDHLLGNWRKARIKERFTRASRKIAEGKQFAVTGLFHGFGVLCSSVAEGLSRSGLSHFQKAVVEINEKYFNVSLENNPIWEAKAEEEQFAICMPIQNVDVSRNAVLSEINTAGIPCEGSSISGRSKNKNASAEMHSVTGGCFIDWLHWQNVTNPIITQFENVVPYKSSLSYAIIKDTLTQVFGYEVVDMTVKGEDFGALEHRNRLCCIGFCQSLSIDYSECQPAQFQPTYVHRTLGDALEDIPQSDPSYKAYTYLIDKQERDIKAGKGFRLQWLDAQAEKVGVIGKGYQKARGTEPYLQHKTEKLARLFTPIEHCRVKQIPEVFVRGCSLTLANEGIGQSVIYTAFSWVGEWVGACINQAFSTIEKPNQLAA</sequence>
<comment type="caution">
    <text evidence="5">The sequence shown here is derived from an EMBL/GenBank/DDBJ whole genome shotgun (WGS) entry which is preliminary data.</text>
</comment>
<proteinExistence type="predicted"/>
<dbReference type="Pfam" id="PF00145">
    <property type="entry name" value="DNA_methylase"/>
    <property type="match status" value="1"/>
</dbReference>
<dbReference type="GO" id="GO:0009307">
    <property type="term" value="P:DNA restriction-modification system"/>
    <property type="evidence" value="ECO:0007669"/>
    <property type="project" value="UniProtKB-KW"/>
</dbReference>
<protein>
    <submittedName>
        <fullName evidence="5">DNA cytosine methyltransferase</fullName>
    </submittedName>
</protein>
<comment type="catalytic activity">
    <reaction evidence="4">
        <text>a 2'-deoxycytidine in DNA + S-adenosyl-L-methionine = a 5-methyl-2'-deoxycytidine in DNA + S-adenosyl-L-homocysteine + H(+)</text>
        <dbReference type="Rhea" id="RHEA:13681"/>
        <dbReference type="Rhea" id="RHEA-COMP:11369"/>
        <dbReference type="Rhea" id="RHEA-COMP:11370"/>
        <dbReference type="ChEBI" id="CHEBI:15378"/>
        <dbReference type="ChEBI" id="CHEBI:57856"/>
        <dbReference type="ChEBI" id="CHEBI:59789"/>
        <dbReference type="ChEBI" id="CHEBI:85452"/>
        <dbReference type="ChEBI" id="CHEBI:85454"/>
        <dbReference type="EC" id="2.1.1.37"/>
    </reaction>
</comment>
<evidence type="ECO:0000256" key="1">
    <source>
        <dbReference type="ARBA" id="ARBA00022603"/>
    </source>
</evidence>
<dbReference type="RefSeq" id="WP_137406672.1">
    <property type="nucleotide sequence ID" value="NZ_AP025467.1"/>
</dbReference>
<keyword evidence="1 5" id="KW-0489">Methyltransferase</keyword>
<dbReference type="Proteomes" id="UP000423756">
    <property type="component" value="Unassembled WGS sequence"/>
</dbReference>
<dbReference type="GO" id="GO:0003886">
    <property type="term" value="F:DNA (cytosine-5-)-methyltransferase activity"/>
    <property type="evidence" value="ECO:0007669"/>
    <property type="project" value="UniProtKB-EC"/>
</dbReference>
<evidence type="ECO:0000256" key="3">
    <source>
        <dbReference type="ARBA" id="ARBA00022747"/>
    </source>
</evidence>
<keyword evidence="3" id="KW-0680">Restriction system</keyword>
<dbReference type="InterPro" id="IPR001525">
    <property type="entry name" value="C5_MeTfrase"/>
</dbReference>
<dbReference type="GeneID" id="77344774"/>
<dbReference type="AlphaFoldDB" id="A0A7V7TIB2"/>
<dbReference type="EMBL" id="VZPX01000004">
    <property type="protein sequence ID" value="KAB0482351.1"/>
    <property type="molecule type" value="Genomic_DNA"/>
</dbReference>
<organism evidence="5 6">
    <name type="scientific">Vibrio chagasii</name>
    <dbReference type="NCBI Taxonomy" id="170679"/>
    <lineage>
        <taxon>Bacteria</taxon>
        <taxon>Pseudomonadati</taxon>
        <taxon>Pseudomonadota</taxon>
        <taxon>Gammaproteobacteria</taxon>
        <taxon>Vibrionales</taxon>
        <taxon>Vibrionaceae</taxon>
        <taxon>Vibrio</taxon>
    </lineage>
</organism>
<dbReference type="SUPFAM" id="SSF53335">
    <property type="entry name" value="S-adenosyl-L-methionine-dependent methyltransferases"/>
    <property type="match status" value="1"/>
</dbReference>
<evidence type="ECO:0000256" key="2">
    <source>
        <dbReference type="ARBA" id="ARBA00022679"/>
    </source>
</evidence>
<accession>A0A7V7TIB2</accession>
<evidence type="ECO:0000313" key="5">
    <source>
        <dbReference type="EMBL" id="KAB0482351.1"/>
    </source>
</evidence>
<gene>
    <name evidence="5" type="ORF">F7Q91_02810</name>
</gene>
<evidence type="ECO:0000256" key="4">
    <source>
        <dbReference type="ARBA" id="ARBA00047422"/>
    </source>
</evidence>
<dbReference type="InterPro" id="IPR029063">
    <property type="entry name" value="SAM-dependent_MTases_sf"/>
</dbReference>
<dbReference type="Gene3D" id="3.40.50.150">
    <property type="entry name" value="Vaccinia Virus protein VP39"/>
    <property type="match status" value="1"/>
</dbReference>